<dbReference type="EMBL" id="CAJNOR010000169">
    <property type="protein sequence ID" value="CAF0825856.1"/>
    <property type="molecule type" value="Genomic_DNA"/>
</dbReference>
<keyword evidence="1" id="KW-0472">Membrane</keyword>
<accession>A0A813UF32</accession>
<dbReference type="AlphaFoldDB" id="A0A813UF32"/>
<proteinExistence type="predicted"/>
<name>A0A813UF32_ADIRI</name>
<dbReference type="OrthoDB" id="10003321at2759"/>
<organism evidence="2 4">
    <name type="scientific">Adineta ricciae</name>
    <name type="common">Rotifer</name>
    <dbReference type="NCBI Taxonomy" id="249248"/>
    <lineage>
        <taxon>Eukaryota</taxon>
        <taxon>Metazoa</taxon>
        <taxon>Spiralia</taxon>
        <taxon>Gnathifera</taxon>
        <taxon>Rotifera</taxon>
        <taxon>Eurotatoria</taxon>
        <taxon>Bdelloidea</taxon>
        <taxon>Adinetida</taxon>
        <taxon>Adinetidae</taxon>
        <taxon>Adineta</taxon>
    </lineage>
</organism>
<dbReference type="Proteomes" id="UP000663852">
    <property type="component" value="Unassembled WGS sequence"/>
</dbReference>
<evidence type="ECO:0000313" key="3">
    <source>
        <dbReference type="EMBL" id="CAF1471863.1"/>
    </source>
</evidence>
<keyword evidence="1" id="KW-0812">Transmembrane</keyword>
<feature type="transmembrane region" description="Helical" evidence="1">
    <location>
        <begin position="93"/>
        <end position="112"/>
    </location>
</feature>
<comment type="caution">
    <text evidence="2">The sequence shown here is derived from an EMBL/GenBank/DDBJ whole genome shotgun (WGS) entry which is preliminary data.</text>
</comment>
<keyword evidence="1" id="KW-1133">Transmembrane helix</keyword>
<reference evidence="2" key="1">
    <citation type="submission" date="2021-02" db="EMBL/GenBank/DDBJ databases">
        <authorList>
            <person name="Nowell W R."/>
        </authorList>
    </citation>
    <scope>NUCLEOTIDE SEQUENCE</scope>
</reference>
<evidence type="ECO:0000313" key="4">
    <source>
        <dbReference type="Proteomes" id="UP000663828"/>
    </source>
</evidence>
<dbReference type="Proteomes" id="UP000663828">
    <property type="component" value="Unassembled WGS sequence"/>
</dbReference>
<evidence type="ECO:0000256" key="1">
    <source>
        <dbReference type="SAM" id="Phobius"/>
    </source>
</evidence>
<sequence length="291" mass="31660">MSSKTLAHPRSKAVLIPRQPLPKVANIDILSKTTPFVQQPAKLKSPTRLSPPLRTLSTPKEAFVAKDNLSETDSFWARCYRKCGLSWCAPGCLAISALILTAAIGVTIFLALRYTIMAKTGTTTTTPNPTTVYVPNAILNNTCTSTISGSPTVLVYFTNLTSFSYTYYQYTYVAASTTTTMMLAMRQDPSYWCLDDISVTYNGVQMWQNGGFELSSFTSYYSYCNPSGASSSGTISSLCPNSGNYSFRDGSVAYSDYISQSFSTVVGGTYNISFWLSNLGAPTNSFIIIIG</sequence>
<keyword evidence="4" id="KW-1185">Reference proteome</keyword>
<protein>
    <submittedName>
        <fullName evidence="2">Uncharacterized protein</fullName>
    </submittedName>
</protein>
<gene>
    <name evidence="3" type="ORF">EDS130_LOCUS40847</name>
    <name evidence="2" type="ORF">XAT740_LOCUS4203</name>
</gene>
<evidence type="ECO:0000313" key="2">
    <source>
        <dbReference type="EMBL" id="CAF0825856.1"/>
    </source>
</evidence>
<dbReference type="Gene3D" id="2.60.120.260">
    <property type="entry name" value="Galactose-binding domain-like"/>
    <property type="match status" value="1"/>
</dbReference>
<dbReference type="EMBL" id="CAJNOJ010000510">
    <property type="protein sequence ID" value="CAF1471863.1"/>
    <property type="molecule type" value="Genomic_DNA"/>
</dbReference>